<evidence type="ECO:0000259" key="1">
    <source>
        <dbReference type="PROSITE" id="PS50943"/>
    </source>
</evidence>
<organism evidence="2">
    <name type="scientific">marine sediment metagenome</name>
    <dbReference type="NCBI Taxonomy" id="412755"/>
    <lineage>
        <taxon>unclassified sequences</taxon>
        <taxon>metagenomes</taxon>
        <taxon>ecological metagenomes</taxon>
    </lineage>
</organism>
<dbReference type="AlphaFoldDB" id="X1IIJ4"/>
<reference evidence="2" key="1">
    <citation type="journal article" date="2014" name="Front. Microbiol.">
        <title>High frequency of phylogenetically diverse reductive dehalogenase-homologous genes in deep subseafloor sedimentary metagenomes.</title>
        <authorList>
            <person name="Kawai M."/>
            <person name="Futagami T."/>
            <person name="Toyoda A."/>
            <person name="Takaki Y."/>
            <person name="Nishi S."/>
            <person name="Hori S."/>
            <person name="Arai W."/>
            <person name="Tsubouchi T."/>
            <person name="Morono Y."/>
            <person name="Uchiyama I."/>
            <person name="Ito T."/>
            <person name="Fujiyama A."/>
            <person name="Inagaki F."/>
            <person name="Takami H."/>
        </authorList>
    </citation>
    <scope>NUCLEOTIDE SEQUENCE</scope>
    <source>
        <strain evidence="2">Expedition CK06-06</strain>
    </source>
</reference>
<proteinExistence type="predicted"/>
<evidence type="ECO:0000313" key="2">
    <source>
        <dbReference type="EMBL" id="GAH57393.1"/>
    </source>
</evidence>
<dbReference type="PROSITE" id="PS50943">
    <property type="entry name" value="HTH_CROC1"/>
    <property type="match status" value="1"/>
</dbReference>
<dbReference type="CDD" id="cd00093">
    <property type="entry name" value="HTH_XRE"/>
    <property type="match status" value="1"/>
</dbReference>
<dbReference type="InterPro" id="IPR010982">
    <property type="entry name" value="Lambda_DNA-bd_dom_sf"/>
</dbReference>
<name>X1IIJ4_9ZZZZ</name>
<feature type="domain" description="HTH cro/C1-type" evidence="1">
    <location>
        <begin position="2"/>
        <end position="56"/>
    </location>
</feature>
<comment type="caution">
    <text evidence="2">The sequence shown here is derived from an EMBL/GenBank/DDBJ whole genome shotgun (WGS) entry which is preliminary data.</text>
</comment>
<protein>
    <recommendedName>
        <fullName evidence="1">HTH cro/C1-type domain-containing protein</fullName>
    </recommendedName>
</protein>
<dbReference type="InterPro" id="IPR001387">
    <property type="entry name" value="Cro/C1-type_HTH"/>
</dbReference>
<sequence length="116" mass="14016">DELRKKSGVSFDTMSFKIGIAQSYLWGLANRRRANMPKEELIEKIADYFDLPPSYFYEYRLKKFLDYTDNNREFLDHCLRQAKRLNKKISDKPEEAIEEFEELEELEEPKEKRGRK</sequence>
<accession>X1IIJ4</accession>
<gene>
    <name evidence="2" type="ORF">S03H2_40533</name>
</gene>
<dbReference type="GO" id="GO:0003677">
    <property type="term" value="F:DNA binding"/>
    <property type="evidence" value="ECO:0007669"/>
    <property type="project" value="InterPro"/>
</dbReference>
<dbReference type="SUPFAM" id="SSF47413">
    <property type="entry name" value="lambda repressor-like DNA-binding domains"/>
    <property type="match status" value="1"/>
</dbReference>
<feature type="non-terminal residue" evidence="2">
    <location>
        <position position="1"/>
    </location>
</feature>
<dbReference type="EMBL" id="BARU01025137">
    <property type="protein sequence ID" value="GAH57393.1"/>
    <property type="molecule type" value="Genomic_DNA"/>
</dbReference>
<dbReference type="Gene3D" id="1.10.260.40">
    <property type="entry name" value="lambda repressor-like DNA-binding domains"/>
    <property type="match status" value="1"/>
</dbReference>